<dbReference type="AlphaFoldDB" id="A0A9N9HTE2"/>
<dbReference type="OrthoDB" id="2386689at2759"/>
<accession>A0A9N9HTE2</accession>
<feature type="non-terminal residue" evidence="1">
    <location>
        <position position="1"/>
    </location>
</feature>
<dbReference type="Proteomes" id="UP000789342">
    <property type="component" value="Unassembled WGS sequence"/>
</dbReference>
<comment type="caution">
    <text evidence="1">The sequence shown here is derived from an EMBL/GenBank/DDBJ whole genome shotgun (WGS) entry which is preliminary data.</text>
</comment>
<gene>
    <name evidence="1" type="ORF">AMORRO_LOCUS12300</name>
</gene>
<name>A0A9N9HTE2_9GLOM</name>
<organism evidence="1 2">
    <name type="scientific">Acaulospora morrowiae</name>
    <dbReference type="NCBI Taxonomy" id="94023"/>
    <lineage>
        <taxon>Eukaryota</taxon>
        <taxon>Fungi</taxon>
        <taxon>Fungi incertae sedis</taxon>
        <taxon>Mucoromycota</taxon>
        <taxon>Glomeromycotina</taxon>
        <taxon>Glomeromycetes</taxon>
        <taxon>Diversisporales</taxon>
        <taxon>Acaulosporaceae</taxon>
        <taxon>Acaulospora</taxon>
    </lineage>
</organism>
<reference evidence="1" key="1">
    <citation type="submission" date="2021-06" db="EMBL/GenBank/DDBJ databases">
        <authorList>
            <person name="Kallberg Y."/>
            <person name="Tangrot J."/>
            <person name="Rosling A."/>
        </authorList>
    </citation>
    <scope>NUCLEOTIDE SEQUENCE</scope>
    <source>
        <strain evidence="1">CL551</strain>
    </source>
</reference>
<proteinExistence type="predicted"/>
<dbReference type="EMBL" id="CAJVPV010017802">
    <property type="protein sequence ID" value="CAG8704179.1"/>
    <property type="molecule type" value="Genomic_DNA"/>
</dbReference>
<keyword evidence="2" id="KW-1185">Reference proteome</keyword>
<evidence type="ECO:0000313" key="2">
    <source>
        <dbReference type="Proteomes" id="UP000789342"/>
    </source>
</evidence>
<protein>
    <submittedName>
        <fullName evidence="1">11898_t:CDS:1</fullName>
    </submittedName>
</protein>
<evidence type="ECO:0000313" key="1">
    <source>
        <dbReference type="EMBL" id="CAG8704179.1"/>
    </source>
</evidence>
<sequence length="508" mass="59703">MSSYKVDTKTGLPVLYLKENKTSLWKKFLETYPNGMKRTSFMARLENSRFVYRDDLGELCAICNEYEFGTFEDMVELVKEKIGNKDIQHQLICQLKTTQRHLKREYEKELVIDILGHAIHNNCYEHCLKFVFGDCNEEHSDKYNHCEQVDCIFQKVLEMLPEKKKEIVKNHAKLHYYWAHQARKTYFNTQFNAALLRLDENSNSTSLNVEAFDHWSDDPIQDAWFTVSSFDALFSTMKKKPTWIEVLSDNGGHYHNKQLMLIISQWELWYGISIKSWIFLEPGETKTTIDSHHAQAKGEYAGHVYARALPGFDQWNTFSVSDVKKAIKNQEFTKPNPQTSDCTIPQSDWIVPLSNKISNPNYWSKEAIKNELEKRKIDYRDKENNFGEEILNEIKEIQLLDSTLTNVISANPKLSEPKKKKRRINQDISDDIEKETDHKLQAIYFNLEWALQEQQEFDKQDARKHMTEKVRNLLKTYFLSGNVDKKQKFTVTMMLVNLEKRAEAGELD</sequence>